<feature type="non-terminal residue" evidence="2">
    <location>
        <position position="103"/>
    </location>
</feature>
<reference evidence="2" key="1">
    <citation type="journal article" date="2021" name="Mol. Ecol. Resour.">
        <title>Phylogenomic analyses of the genus Drosophila reveals genomic signals of climate adaptation.</title>
        <authorList>
            <person name="Li F."/>
            <person name="Rane R.V."/>
            <person name="Luria V."/>
            <person name="Xiong Z."/>
            <person name="Chen J."/>
            <person name="Li Z."/>
            <person name="Catullo R.A."/>
            <person name="Griffin P.C."/>
            <person name="Schiffer M."/>
            <person name="Pearce S."/>
            <person name="Lee S.F."/>
            <person name="McElroy K."/>
            <person name="Stocker A."/>
            <person name="Shirriffs J."/>
            <person name="Cockerell F."/>
            <person name="Coppin C."/>
            <person name="Sgro C.M."/>
            <person name="Karger A."/>
            <person name="Cain J.W."/>
            <person name="Weber J.A."/>
            <person name="Santpere G."/>
            <person name="Kirschner M.W."/>
            <person name="Hoffmann A.A."/>
            <person name="Oakeshott J.G."/>
            <person name="Zhang G."/>
        </authorList>
    </citation>
    <scope>NUCLEOTIDE SEQUENCE</scope>
    <source>
        <strain evidence="2">BGI-SZ-2011g</strain>
    </source>
</reference>
<evidence type="ECO:0000313" key="3">
    <source>
        <dbReference type="Proteomes" id="UP001200034"/>
    </source>
</evidence>
<protein>
    <submittedName>
        <fullName evidence="2">Uncharacterized protein</fullName>
    </submittedName>
</protein>
<gene>
    <name evidence="2" type="ORF">KR093_004564</name>
</gene>
<organism evidence="2 3">
    <name type="scientific">Drosophila rubida</name>
    <dbReference type="NCBI Taxonomy" id="30044"/>
    <lineage>
        <taxon>Eukaryota</taxon>
        <taxon>Metazoa</taxon>
        <taxon>Ecdysozoa</taxon>
        <taxon>Arthropoda</taxon>
        <taxon>Hexapoda</taxon>
        <taxon>Insecta</taxon>
        <taxon>Pterygota</taxon>
        <taxon>Neoptera</taxon>
        <taxon>Endopterygota</taxon>
        <taxon>Diptera</taxon>
        <taxon>Brachycera</taxon>
        <taxon>Muscomorpha</taxon>
        <taxon>Ephydroidea</taxon>
        <taxon>Drosophilidae</taxon>
        <taxon>Drosophila</taxon>
    </lineage>
</organism>
<feature type="region of interest" description="Disordered" evidence="1">
    <location>
        <begin position="17"/>
        <end position="39"/>
    </location>
</feature>
<feature type="non-terminal residue" evidence="2">
    <location>
        <position position="1"/>
    </location>
</feature>
<dbReference type="Proteomes" id="UP001200034">
    <property type="component" value="Unassembled WGS sequence"/>
</dbReference>
<sequence>ANCHLCPIGDTLSATTATPVLPRPAPVTPPAGSEKAIQKTGQPQIVCLESAVGGRQSAVGSRQSSCFHSCMCHPSALSLGNKMNYMLLQAAASLDADDDDEDD</sequence>
<accession>A0AAD4K9V9</accession>
<proteinExistence type="predicted"/>
<dbReference type="EMBL" id="JAJJHW010000095">
    <property type="protein sequence ID" value="KAH8387078.1"/>
    <property type="molecule type" value="Genomic_DNA"/>
</dbReference>
<evidence type="ECO:0000313" key="2">
    <source>
        <dbReference type="EMBL" id="KAH8387078.1"/>
    </source>
</evidence>
<keyword evidence="3" id="KW-1185">Reference proteome</keyword>
<dbReference type="AlphaFoldDB" id="A0AAD4K9V9"/>
<comment type="caution">
    <text evidence="2">The sequence shown here is derived from an EMBL/GenBank/DDBJ whole genome shotgun (WGS) entry which is preliminary data.</text>
</comment>
<evidence type="ECO:0000256" key="1">
    <source>
        <dbReference type="SAM" id="MobiDB-lite"/>
    </source>
</evidence>
<name>A0AAD4K9V9_9MUSC</name>